<evidence type="ECO:0000313" key="11">
    <source>
        <dbReference type="Proteomes" id="UP001457282"/>
    </source>
</evidence>
<keyword evidence="2" id="KW-0813">Transport</keyword>
<evidence type="ECO:0000256" key="3">
    <source>
        <dbReference type="ARBA" id="ARBA00022692"/>
    </source>
</evidence>
<evidence type="ECO:0000256" key="8">
    <source>
        <dbReference type="SAM" id="Phobius"/>
    </source>
</evidence>
<dbReference type="GO" id="GO:0005774">
    <property type="term" value="C:vacuolar membrane"/>
    <property type="evidence" value="ECO:0007669"/>
    <property type="project" value="TreeGrafter"/>
</dbReference>
<keyword evidence="4" id="KW-0029">Amino-acid transport</keyword>
<dbReference type="Proteomes" id="UP001457282">
    <property type="component" value="Unassembled WGS sequence"/>
</dbReference>
<name>A0AAW1WCL3_RUBAR</name>
<feature type="transmembrane region" description="Helical" evidence="8">
    <location>
        <begin position="366"/>
        <end position="389"/>
    </location>
</feature>
<feature type="transmembrane region" description="Helical" evidence="8">
    <location>
        <begin position="268"/>
        <end position="286"/>
    </location>
</feature>
<sequence>MAEKVDERGSDPILFASDDDLNDDIEGNKIESGSSSSGSDHRREVSSPVSFSSQKWPQSYRETMDSYTIAASPNFGNIGFLPSSSYSSFNIKSNVDLDAKSPLLSAGESECISQKGDWDRSSIAQSIWSQKSTLNKQLTGELPIAHGCSFTQTVFNGINVMAGIGLLSTPYTVKEAGWASIVVLLLFAVMCCYTATLMRFCFETKEGITSYPDLGEAAFGRYGRLFISIILYAELYSYCVEFIILEGDNLSRLFPGTSLNWAGYELDSMHFFGILTALVVLPTVWLRDLRLISYLSAGGVIVTILIVLCISLLGITSGIGFHQTAQVVNFNGIPLVIGVYGFCFAGHTVFPNIYQSMADKRQFSKALIVCFLLCVLLYGSVAVMGFLMFGQSTSSQITLNLPPHAFVSKVALWATVINPFSKYPLNNTLVMSTVGAAFLIPFFGLVMSLIGSLLSILVSVIVPTLCFLRIAGMKASRIQVVSSIVVAALGAIAAILGTYSSVSKIVKSY</sequence>
<comment type="caution">
    <text evidence="10">The sequence shown here is derived from an EMBL/GenBank/DDBJ whole genome shotgun (WGS) entry which is preliminary data.</text>
</comment>
<feature type="transmembrane region" description="Helical" evidence="8">
    <location>
        <begin position="178"/>
        <end position="202"/>
    </location>
</feature>
<feature type="transmembrane region" description="Helical" evidence="8">
    <location>
        <begin position="438"/>
        <end position="468"/>
    </location>
</feature>
<evidence type="ECO:0000256" key="2">
    <source>
        <dbReference type="ARBA" id="ARBA00022448"/>
    </source>
</evidence>
<feature type="domain" description="Amino acid transporter transmembrane" evidence="9">
    <location>
        <begin position="147"/>
        <end position="430"/>
    </location>
</feature>
<evidence type="ECO:0000256" key="1">
    <source>
        <dbReference type="ARBA" id="ARBA00004141"/>
    </source>
</evidence>
<feature type="transmembrane region" description="Helical" evidence="8">
    <location>
        <begin position="222"/>
        <end position="245"/>
    </location>
</feature>
<protein>
    <recommendedName>
        <fullName evidence="9">Amino acid transporter transmembrane domain-containing protein</fullName>
    </recommendedName>
</protein>
<keyword evidence="11" id="KW-1185">Reference proteome</keyword>
<gene>
    <name evidence="10" type="ORF">M0R45_030309</name>
</gene>
<evidence type="ECO:0000256" key="5">
    <source>
        <dbReference type="ARBA" id="ARBA00022989"/>
    </source>
</evidence>
<dbReference type="Pfam" id="PF01490">
    <property type="entry name" value="Aa_trans"/>
    <property type="match status" value="1"/>
</dbReference>
<feature type="transmembrane region" description="Helical" evidence="8">
    <location>
        <begin position="298"/>
        <end position="321"/>
    </location>
</feature>
<feature type="compositionally biased region" description="Polar residues" evidence="7">
    <location>
        <begin position="47"/>
        <end position="56"/>
    </location>
</feature>
<comment type="subcellular location">
    <subcellularLocation>
        <location evidence="1">Membrane</location>
        <topology evidence="1">Multi-pass membrane protein</topology>
    </subcellularLocation>
</comment>
<dbReference type="GO" id="GO:0015179">
    <property type="term" value="F:L-amino acid transmembrane transporter activity"/>
    <property type="evidence" value="ECO:0007669"/>
    <property type="project" value="TreeGrafter"/>
</dbReference>
<organism evidence="10 11">
    <name type="scientific">Rubus argutus</name>
    <name type="common">Southern blackberry</name>
    <dbReference type="NCBI Taxonomy" id="59490"/>
    <lineage>
        <taxon>Eukaryota</taxon>
        <taxon>Viridiplantae</taxon>
        <taxon>Streptophyta</taxon>
        <taxon>Embryophyta</taxon>
        <taxon>Tracheophyta</taxon>
        <taxon>Spermatophyta</taxon>
        <taxon>Magnoliopsida</taxon>
        <taxon>eudicotyledons</taxon>
        <taxon>Gunneridae</taxon>
        <taxon>Pentapetalae</taxon>
        <taxon>rosids</taxon>
        <taxon>fabids</taxon>
        <taxon>Rosales</taxon>
        <taxon>Rosaceae</taxon>
        <taxon>Rosoideae</taxon>
        <taxon>Rosoideae incertae sedis</taxon>
        <taxon>Rubus</taxon>
    </lineage>
</organism>
<dbReference type="PANTHER" id="PTHR22950:SF701">
    <property type="entry name" value="AMINO ACID TRANSPORTER AVT1A-LIKE"/>
    <property type="match status" value="1"/>
</dbReference>
<dbReference type="AlphaFoldDB" id="A0AAW1WCL3"/>
<feature type="region of interest" description="Disordered" evidence="7">
    <location>
        <begin position="1"/>
        <end position="56"/>
    </location>
</feature>
<evidence type="ECO:0000313" key="10">
    <source>
        <dbReference type="EMBL" id="KAK9921813.1"/>
    </source>
</evidence>
<keyword evidence="6 8" id="KW-0472">Membrane</keyword>
<evidence type="ECO:0000256" key="7">
    <source>
        <dbReference type="SAM" id="MobiDB-lite"/>
    </source>
</evidence>
<reference evidence="10 11" key="1">
    <citation type="journal article" date="2023" name="G3 (Bethesda)">
        <title>A chromosome-length genome assembly and annotation of blackberry (Rubus argutus, cv. 'Hillquist').</title>
        <authorList>
            <person name="Bruna T."/>
            <person name="Aryal R."/>
            <person name="Dudchenko O."/>
            <person name="Sargent D.J."/>
            <person name="Mead D."/>
            <person name="Buti M."/>
            <person name="Cavallini A."/>
            <person name="Hytonen T."/>
            <person name="Andres J."/>
            <person name="Pham M."/>
            <person name="Weisz D."/>
            <person name="Mascagni F."/>
            <person name="Usai G."/>
            <person name="Natali L."/>
            <person name="Bassil N."/>
            <person name="Fernandez G.E."/>
            <person name="Lomsadze A."/>
            <person name="Armour M."/>
            <person name="Olukolu B."/>
            <person name="Poorten T."/>
            <person name="Britton C."/>
            <person name="Davik J."/>
            <person name="Ashrafi H."/>
            <person name="Aiden E.L."/>
            <person name="Borodovsky M."/>
            <person name="Worthington M."/>
        </authorList>
    </citation>
    <scope>NUCLEOTIDE SEQUENCE [LARGE SCALE GENOMIC DNA]</scope>
    <source>
        <strain evidence="10">PI 553951</strain>
    </source>
</reference>
<dbReference type="EMBL" id="JBEDUW010000006">
    <property type="protein sequence ID" value="KAK9921813.1"/>
    <property type="molecule type" value="Genomic_DNA"/>
</dbReference>
<feature type="compositionally biased region" description="Basic and acidic residues" evidence="7">
    <location>
        <begin position="1"/>
        <end position="10"/>
    </location>
</feature>
<evidence type="ECO:0000259" key="9">
    <source>
        <dbReference type="Pfam" id="PF01490"/>
    </source>
</evidence>
<accession>A0AAW1WCL3</accession>
<feature type="transmembrane region" description="Helical" evidence="8">
    <location>
        <begin position="333"/>
        <end position="354"/>
    </location>
</feature>
<proteinExistence type="predicted"/>
<dbReference type="PANTHER" id="PTHR22950">
    <property type="entry name" value="AMINO ACID TRANSPORTER"/>
    <property type="match status" value="1"/>
</dbReference>
<evidence type="ECO:0000256" key="6">
    <source>
        <dbReference type="ARBA" id="ARBA00023136"/>
    </source>
</evidence>
<feature type="transmembrane region" description="Helical" evidence="8">
    <location>
        <begin position="480"/>
        <end position="499"/>
    </location>
</feature>
<dbReference type="InterPro" id="IPR013057">
    <property type="entry name" value="AA_transpt_TM"/>
</dbReference>
<keyword evidence="3 8" id="KW-0812">Transmembrane</keyword>
<keyword evidence="5 8" id="KW-1133">Transmembrane helix</keyword>
<evidence type="ECO:0000256" key="4">
    <source>
        <dbReference type="ARBA" id="ARBA00022970"/>
    </source>
</evidence>